<evidence type="ECO:0000313" key="3">
    <source>
        <dbReference type="Proteomes" id="UP000016649"/>
    </source>
</evidence>
<feature type="transmembrane region" description="Helical" evidence="1">
    <location>
        <begin position="21"/>
        <end position="41"/>
    </location>
</feature>
<protein>
    <submittedName>
        <fullName evidence="2">Uncharacterized protein</fullName>
    </submittedName>
</protein>
<keyword evidence="1" id="KW-0472">Membrane</keyword>
<proteinExistence type="predicted"/>
<gene>
    <name evidence="2" type="ORF">HMPREF9193_02172</name>
</gene>
<organism evidence="2 3">
    <name type="scientific">Treponema lecithinolyticum ATCC 700332</name>
    <dbReference type="NCBI Taxonomy" id="1321815"/>
    <lineage>
        <taxon>Bacteria</taxon>
        <taxon>Pseudomonadati</taxon>
        <taxon>Spirochaetota</taxon>
        <taxon>Spirochaetia</taxon>
        <taxon>Spirochaetales</taxon>
        <taxon>Treponemataceae</taxon>
        <taxon>Treponema</taxon>
    </lineage>
</organism>
<name>A0ABN0NVX5_TRELE</name>
<dbReference type="RefSeq" id="WP_021686336.1">
    <property type="nucleotide sequence ID" value="NZ_KI260554.1"/>
</dbReference>
<accession>A0ABN0NVX5</accession>
<evidence type="ECO:0000313" key="2">
    <source>
        <dbReference type="EMBL" id="ERJ91471.1"/>
    </source>
</evidence>
<reference evidence="2 3" key="1">
    <citation type="submission" date="2013-08" db="EMBL/GenBank/DDBJ databases">
        <authorList>
            <person name="Weinstock G."/>
            <person name="Sodergren E."/>
            <person name="Wylie T."/>
            <person name="Fulton L."/>
            <person name="Fulton R."/>
            <person name="Fronick C."/>
            <person name="O'Laughlin M."/>
            <person name="Godfrey J."/>
            <person name="Miner T."/>
            <person name="Herter B."/>
            <person name="Appelbaum E."/>
            <person name="Cordes M."/>
            <person name="Lek S."/>
            <person name="Wollam A."/>
            <person name="Pepin K.H."/>
            <person name="Palsikar V.B."/>
            <person name="Mitreva M."/>
            <person name="Wilson R.K."/>
        </authorList>
    </citation>
    <scope>NUCLEOTIDE SEQUENCE [LARGE SCALE GENOMIC DNA]</scope>
    <source>
        <strain evidence="2 3">ATCC 700332</strain>
    </source>
</reference>
<evidence type="ECO:0000256" key="1">
    <source>
        <dbReference type="SAM" id="Phobius"/>
    </source>
</evidence>
<comment type="caution">
    <text evidence="2">The sequence shown here is derived from an EMBL/GenBank/DDBJ whole genome shotgun (WGS) entry which is preliminary data.</text>
</comment>
<keyword evidence="3" id="KW-1185">Reference proteome</keyword>
<dbReference type="Proteomes" id="UP000016649">
    <property type="component" value="Unassembled WGS sequence"/>
</dbReference>
<feature type="transmembrane region" description="Helical" evidence="1">
    <location>
        <begin position="47"/>
        <end position="67"/>
    </location>
</feature>
<sequence length="163" mass="18255">MICYKNKKGHLIWTINPAIRLAAAFIAVLVVPFSFGFFDGFSGKTLSPAALCVGAAVFLLCLSACIYRDCFIFDDTEKKLVHKNGFACFYKKKEIPFADIGCVRLFLLPRAGVLFALRCSLCSRDASVLCDMDFVKKSKQHALERKAQKTAQYLHCPLERETV</sequence>
<dbReference type="EMBL" id="AWVH01000045">
    <property type="protein sequence ID" value="ERJ91471.1"/>
    <property type="molecule type" value="Genomic_DNA"/>
</dbReference>
<keyword evidence="1" id="KW-1133">Transmembrane helix</keyword>
<keyword evidence="1" id="KW-0812">Transmembrane</keyword>